<comment type="caution">
    <text evidence="1">The sequence shown here is derived from an EMBL/GenBank/DDBJ whole genome shotgun (WGS) entry which is preliminary data.</text>
</comment>
<reference evidence="1" key="1">
    <citation type="journal article" date="2014" name="Front. Microbiol.">
        <title>High frequency of phylogenetically diverse reductive dehalogenase-homologous genes in deep subseafloor sedimentary metagenomes.</title>
        <authorList>
            <person name="Kawai M."/>
            <person name="Futagami T."/>
            <person name="Toyoda A."/>
            <person name="Takaki Y."/>
            <person name="Nishi S."/>
            <person name="Hori S."/>
            <person name="Arai W."/>
            <person name="Tsubouchi T."/>
            <person name="Morono Y."/>
            <person name="Uchiyama I."/>
            <person name="Ito T."/>
            <person name="Fujiyama A."/>
            <person name="Inagaki F."/>
            <person name="Takami H."/>
        </authorList>
    </citation>
    <scope>NUCLEOTIDE SEQUENCE</scope>
    <source>
        <strain evidence="1">Expedition CK06-06</strain>
    </source>
</reference>
<dbReference type="SUPFAM" id="SSF49265">
    <property type="entry name" value="Fibronectin type III"/>
    <property type="match status" value="2"/>
</dbReference>
<dbReference type="EMBL" id="BARW01024831">
    <property type="protein sequence ID" value="GAI96386.1"/>
    <property type="molecule type" value="Genomic_DNA"/>
</dbReference>
<name>X1TYD3_9ZZZZ</name>
<sequence length="262" mass="27300">TPYTFCTDMWAEVEYELVAPTVTTGPATSVEATAATGNGNITDNGGEDCDKRGFVFGISSHGDPGNTAPAASGYAHYVEETDGFGISAFTGALTSLEPYTPYYVRAYAHNTAGYSYGDEVSFTTLAAIPTVNTSPATGVGPIAAILNGILAFDGGEACNVRFQYGETIAYGIDTEWQLDLESVVAFEQAIPGLDPNKTYHFRAQARNSAGTVNGADRTFTTLVAIPTVTTGEATGRGAIAATLNGTLDDDGGEVCECGFEWG</sequence>
<evidence type="ECO:0008006" key="2">
    <source>
        <dbReference type="Google" id="ProtNLM"/>
    </source>
</evidence>
<dbReference type="InterPro" id="IPR003961">
    <property type="entry name" value="FN3_dom"/>
</dbReference>
<gene>
    <name evidence="1" type="ORF">S12H4_40848</name>
</gene>
<organism evidence="1">
    <name type="scientific">marine sediment metagenome</name>
    <dbReference type="NCBI Taxonomy" id="412755"/>
    <lineage>
        <taxon>unclassified sequences</taxon>
        <taxon>metagenomes</taxon>
        <taxon>ecological metagenomes</taxon>
    </lineage>
</organism>
<protein>
    <recommendedName>
        <fullName evidence="2">Fibronectin type-III domain-containing protein</fullName>
    </recommendedName>
</protein>
<dbReference type="InterPro" id="IPR036116">
    <property type="entry name" value="FN3_sf"/>
</dbReference>
<feature type="non-terminal residue" evidence="1">
    <location>
        <position position="1"/>
    </location>
</feature>
<proteinExistence type="predicted"/>
<dbReference type="AlphaFoldDB" id="X1TYD3"/>
<accession>X1TYD3</accession>
<evidence type="ECO:0000313" key="1">
    <source>
        <dbReference type="EMBL" id="GAI96386.1"/>
    </source>
</evidence>
<feature type="non-terminal residue" evidence="1">
    <location>
        <position position="262"/>
    </location>
</feature>
<dbReference type="CDD" id="cd00063">
    <property type="entry name" value="FN3"/>
    <property type="match status" value="1"/>
</dbReference>